<feature type="domain" description="DUF5689" evidence="1">
    <location>
        <begin position="24"/>
        <end position="210"/>
    </location>
</feature>
<evidence type="ECO:0000313" key="3">
    <source>
        <dbReference type="Proteomes" id="UP000199421"/>
    </source>
</evidence>
<organism evidence="2 3">
    <name type="scientific">Olivibacter domesticus</name>
    <name type="common">Pseudosphingobacterium domesticum</name>
    <dbReference type="NCBI Taxonomy" id="407022"/>
    <lineage>
        <taxon>Bacteria</taxon>
        <taxon>Pseudomonadati</taxon>
        <taxon>Bacteroidota</taxon>
        <taxon>Sphingobacteriia</taxon>
        <taxon>Sphingobacteriales</taxon>
        <taxon>Sphingobacteriaceae</taxon>
        <taxon>Olivibacter</taxon>
    </lineage>
</organism>
<dbReference type="EMBL" id="FOAF01000003">
    <property type="protein sequence ID" value="SEL69039.1"/>
    <property type="molecule type" value="Genomic_DNA"/>
</dbReference>
<evidence type="ECO:0000313" key="2">
    <source>
        <dbReference type="EMBL" id="SEL69039.1"/>
    </source>
</evidence>
<protein>
    <recommendedName>
        <fullName evidence="1">DUF5689 domain-containing protein</fullName>
    </recommendedName>
</protein>
<dbReference type="AlphaFoldDB" id="A0A1H7S9T6"/>
<accession>A0A1H7S9T6</accession>
<keyword evidence="3" id="KW-1185">Reference proteome</keyword>
<name>A0A1H7S9T6_OLID1</name>
<dbReference type="InterPro" id="IPR043744">
    <property type="entry name" value="DUF5689"/>
</dbReference>
<sequence length="497" mass="53663">MAMLLSACAKTNYPGGDVSPYVGIYDVRTLYKDHPITLTAESLGGSSQITGWVISDHRGGNLPDGLLIVQDKRRLDFQRGIAIPIGSAATDYLPGDSVVIDVLGAKLERVDGILQLTGIGTDKIMRVANGLPTPARLVTIDQILQRPNDYESTLVAIVKGGFNPMPQPGETLGGIRTINDGFGNLSIETDASAAFAGQTLYKMANYFGVIFNHVSDSGTLVPYHKPRRKEDIVPLLSEYAVPKVIISGFASDPRGTDANNEYIQLLVTEDIDFSVTPFSLVTTNNANASTPTGFPANGWATGGVRTYKFNLNTGIARKGTYFYVGGTNKRINSTNSTVIAEANWITSYAYNTNPGFDYGNATTNLLANSGNASGIAVFEGTDVTKESVPVDVIFVGTGGSLFNGSNIGYRITNTDWYDIINPVDMKEQPFYRAGTNVKALTYHTPSDAGYFYMLGGEYNLSLGRWTKARTQGSFLMTKETQLAEIEGETATKLMENE</sequence>
<reference evidence="3" key="1">
    <citation type="submission" date="2016-10" db="EMBL/GenBank/DDBJ databases">
        <authorList>
            <person name="Varghese N."/>
            <person name="Submissions S."/>
        </authorList>
    </citation>
    <scope>NUCLEOTIDE SEQUENCE [LARGE SCALE GENOMIC DNA]</scope>
    <source>
        <strain evidence="3">DSM 18733</strain>
    </source>
</reference>
<dbReference type="STRING" id="407022.SAMN05661044_03128"/>
<proteinExistence type="predicted"/>
<dbReference type="Pfam" id="PF18942">
    <property type="entry name" value="DUF5689"/>
    <property type="match status" value="1"/>
</dbReference>
<dbReference type="Proteomes" id="UP000199421">
    <property type="component" value="Unassembled WGS sequence"/>
</dbReference>
<gene>
    <name evidence="2" type="ORF">SAMN05661044_03128</name>
</gene>
<evidence type="ECO:0000259" key="1">
    <source>
        <dbReference type="Pfam" id="PF18942"/>
    </source>
</evidence>